<protein>
    <recommendedName>
        <fullName evidence="3">S-adenosyl methyltransferase</fullName>
    </recommendedName>
</protein>
<reference evidence="1" key="1">
    <citation type="submission" date="2021-01" db="EMBL/GenBank/DDBJ databases">
        <title>Whole genome shotgun sequence of Sphaerimonospora thailandensis NBRC 107569.</title>
        <authorList>
            <person name="Komaki H."/>
            <person name="Tamura T."/>
        </authorList>
    </citation>
    <scope>NUCLEOTIDE SEQUENCE</scope>
    <source>
        <strain evidence="1">NBRC 107569</strain>
    </source>
</reference>
<organism evidence="1 2">
    <name type="scientific">Sphaerimonospora thailandensis</name>
    <dbReference type="NCBI Taxonomy" id="795644"/>
    <lineage>
        <taxon>Bacteria</taxon>
        <taxon>Bacillati</taxon>
        <taxon>Actinomycetota</taxon>
        <taxon>Actinomycetes</taxon>
        <taxon>Streptosporangiales</taxon>
        <taxon>Streptosporangiaceae</taxon>
        <taxon>Sphaerimonospora</taxon>
    </lineage>
</organism>
<keyword evidence="2" id="KW-1185">Reference proteome</keyword>
<gene>
    <name evidence="1" type="ORF">Mth01_31630</name>
</gene>
<dbReference type="InterPro" id="IPR006764">
    <property type="entry name" value="SAM_dep_MeTrfase_SAV2177_type"/>
</dbReference>
<dbReference type="Gene3D" id="3.40.50.150">
    <property type="entry name" value="Vaccinia Virus protein VP39"/>
    <property type="match status" value="1"/>
</dbReference>
<accession>A0A8J3W094</accession>
<evidence type="ECO:0000313" key="2">
    <source>
        <dbReference type="Proteomes" id="UP000610966"/>
    </source>
</evidence>
<comment type="caution">
    <text evidence="1">The sequence shown here is derived from an EMBL/GenBank/DDBJ whole genome shotgun (WGS) entry which is preliminary data.</text>
</comment>
<evidence type="ECO:0000313" key="1">
    <source>
        <dbReference type="EMBL" id="GIH70910.1"/>
    </source>
</evidence>
<dbReference type="RefSeq" id="WP_275408957.1">
    <property type="nucleotide sequence ID" value="NZ_BOOG01000027.1"/>
</dbReference>
<sequence length="48" mass="5447">MAEHVPTPPKLDTSVPHPARIYDYWLGGNDNFEADREVAPTRTRATPR</sequence>
<name>A0A8J3W094_9ACTN</name>
<dbReference type="Pfam" id="PF04672">
    <property type="entry name" value="Methyltransf_19"/>
    <property type="match status" value="1"/>
</dbReference>
<proteinExistence type="predicted"/>
<dbReference type="Proteomes" id="UP000610966">
    <property type="component" value="Unassembled WGS sequence"/>
</dbReference>
<dbReference type="EMBL" id="BOOG01000027">
    <property type="protein sequence ID" value="GIH70910.1"/>
    <property type="molecule type" value="Genomic_DNA"/>
</dbReference>
<dbReference type="AlphaFoldDB" id="A0A8J3W094"/>
<dbReference type="InterPro" id="IPR029063">
    <property type="entry name" value="SAM-dependent_MTases_sf"/>
</dbReference>
<evidence type="ECO:0008006" key="3">
    <source>
        <dbReference type="Google" id="ProtNLM"/>
    </source>
</evidence>